<gene>
    <name evidence="5" type="primary">ftsA</name>
    <name evidence="8" type="ORF">HQ47_07505</name>
</gene>
<comment type="similarity">
    <text evidence="5">Belongs to the FtsA/MreB family.</text>
</comment>
<evidence type="ECO:0000256" key="2">
    <source>
        <dbReference type="ARBA" id="ARBA00022618"/>
    </source>
</evidence>
<evidence type="ECO:0000256" key="4">
    <source>
        <dbReference type="ARBA" id="ARBA00023306"/>
    </source>
</evidence>
<dbReference type="Pfam" id="PF02491">
    <property type="entry name" value="SHS2_FTSA"/>
    <property type="match status" value="1"/>
</dbReference>
<dbReference type="InterPro" id="IPR003494">
    <property type="entry name" value="SHS2_FtsA"/>
</dbReference>
<dbReference type="GO" id="GO:0032153">
    <property type="term" value="C:cell division site"/>
    <property type="evidence" value="ECO:0007669"/>
    <property type="project" value="UniProtKB-UniRule"/>
</dbReference>
<dbReference type="NCBIfam" id="TIGR01174">
    <property type="entry name" value="ftsA"/>
    <property type="match status" value="1"/>
</dbReference>
<sequence>MKEELYVVIDLGSTYTVGLVGSKLPDGHVIPVAVHTERSMGCIRHGYIYNIDATATMLRRIIESLNSRLDEQTTIKSVYVGLGCQSMISRSFTTEMDLGEEGEIITQDHLEQLREKANNVNFEGASVVMVTDPLYYVDGRPETNPQGIRCSRIEVCFQVITVRKNIITNIHTVIENHLKLELAGILISPIAEARAVLSNEERTLGCAFVNMGGGCTTVSIYNNRLLAALYVLPFGGQNVTRDLTSLRLVEPDAEALKISNSSMMLEGIRDRIVTISSADQMTERKIRQQDINQLVAARMNEITYNYINLIKESGYEEKLGAGLIMTGGAIKIDGYIQQLREYFDPFRYASIRRDLVDETSDILRKNESDRYLTAIALLAMAEKNCVNYKEKSLSELYNEADYDEKDAKATMEEETDSLDLNNTDKVITVTVENETGHPQKPQQPKQTERQRYEETDEEDKEEARPRHRSALTFAKGLRNFGNKLSDLFNADEDEEDNR</sequence>
<feature type="domain" description="SHS2" evidence="7">
    <location>
        <begin position="6"/>
        <end position="196"/>
    </location>
</feature>
<comment type="caution">
    <text evidence="8">The sequence shown here is derived from an EMBL/GenBank/DDBJ whole genome shotgun (WGS) entry which is preliminary data.</text>
</comment>
<evidence type="ECO:0000313" key="9">
    <source>
        <dbReference type="Proteomes" id="UP000030103"/>
    </source>
</evidence>
<protein>
    <recommendedName>
        <fullName evidence="5">Cell division protein FtsA</fullName>
    </recommendedName>
</protein>
<evidence type="ECO:0000256" key="3">
    <source>
        <dbReference type="ARBA" id="ARBA00023136"/>
    </source>
</evidence>
<evidence type="ECO:0000259" key="7">
    <source>
        <dbReference type="SMART" id="SM00842"/>
    </source>
</evidence>
<accession>A0A0A2EA52</accession>
<keyword evidence="1 5" id="KW-1003">Cell membrane</keyword>
<comment type="function">
    <text evidence="5">Cell division protein that is involved in the assembly of the Z ring. May serve as a membrane anchor for the Z ring.</text>
</comment>
<dbReference type="EMBL" id="JRFA01000023">
    <property type="protein sequence ID" value="KGN73314.1"/>
    <property type="molecule type" value="Genomic_DNA"/>
</dbReference>
<keyword evidence="2 5" id="KW-0132">Cell division</keyword>
<keyword evidence="3 5" id="KW-0472">Membrane</keyword>
<dbReference type="PANTHER" id="PTHR32432">
    <property type="entry name" value="CELL DIVISION PROTEIN FTSA-RELATED"/>
    <property type="match status" value="1"/>
</dbReference>
<evidence type="ECO:0000256" key="6">
    <source>
        <dbReference type="SAM" id="MobiDB-lite"/>
    </source>
</evidence>
<evidence type="ECO:0000313" key="8">
    <source>
        <dbReference type="EMBL" id="KGN73314.1"/>
    </source>
</evidence>
<dbReference type="InterPro" id="IPR050696">
    <property type="entry name" value="FtsA/MreB"/>
</dbReference>
<dbReference type="STRING" id="28115.HQ47_07505"/>
<dbReference type="eggNOG" id="COG0849">
    <property type="taxonomic scope" value="Bacteria"/>
</dbReference>
<dbReference type="GO" id="GO:0043093">
    <property type="term" value="P:FtsZ-dependent cytokinesis"/>
    <property type="evidence" value="ECO:0007669"/>
    <property type="project" value="UniProtKB-UniRule"/>
</dbReference>
<evidence type="ECO:0000256" key="1">
    <source>
        <dbReference type="ARBA" id="ARBA00022475"/>
    </source>
</evidence>
<dbReference type="Proteomes" id="UP000030103">
    <property type="component" value="Unassembled WGS sequence"/>
</dbReference>
<dbReference type="Gene3D" id="3.30.420.40">
    <property type="match status" value="1"/>
</dbReference>
<name>A0A0A2EA52_9PORP</name>
<dbReference type="AlphaFoldDB" id="A0A0A2EA52"/>
<organism evidence="8 9">
    <name type="scientific">Porphyromonas macacae</name>
    <dbReference type="NCBI Taxonomy" id="28115"/>
    <lineage>
        <taxon>Bacteria</taxon>
        <taxon>Pseudomonadati</taxon>
        <taxon>Bacteroidota</taxon>
        <taxon>Bacteroidia</taxon>
        <taxon>Bacteroidales</taxon>
        <taxon>Porphyromonadaceae</taxon>
        <taxon>Porphyromonas</taxon>
    </lineage>
</organism>
<dbReference type="Pfam" id="PF14450">
    <property type="entry name" value="FtsA"/>
    <property type="match status" value="1"/>
</dbReference>
<keyword evidence="9" id="KW-1185">Reference proteome</keyword>
<keyword evidence="4 5" id="KW-0131">Cell cycle</keyword>
<dbReference type="RefSeq" id="WP_036874440.1">
    <property type="nucleotide sequence ID" value="NZ_JBGYTE010000050.1"/>
</dbReference>
<dbReference type="SMART" id="SM00842">
    <property type="entry name" value="FtsA"/>
    <property type="match status" value="1"/>
</dbReference>
<reference evidence="8 9" key="1">
    <citation type="submission" date="2014-09" db="EMBL/GenBank/DDBJ databases">
        <title>Draft Genome Sequence of Porphyromonas macacae COT-192_OH2859.</title>
        <authorList>
            <person name="Wallis C."/>
            <person name="Deusch O."/>
            <person name="O'Flynn C."/>
            <person name="Davis I."/>
            <person name="Horsfall A."/>
            <person name="Kirkwood N."/>
            <person name="Harris S."/>
            <person name="Eisen J.A."/>
            <person name="Coil D.A."/>
            <person name="Darling A.E."/>
            <person name="Jospin G."/>
            <person name="Alexiev A."/>
        </authorList>
    </citation>
    <scope>NUCLEOTIDE SEQUENCE [LARGE SCALE GENOMIC DNA]</scope>
    <source>
        <strain evidence="9">COT-192 OH2859</strain>
    </source>
</reference>
<dbReference type="OrthoDB" id="9768127at2"/>
<feature type="region of interest" description="Disordered" evidence="6">
    <location>
        <begin position="432"/>
        <end position="475"/>
    </location>
</feature>
<dbReference type="PANTHER" id="PTHR32432:SF4">
    <property type="entry name" value="CELL DIVISION PROTEIN FTSA"/>
    <property type="match status" value="1"/>
</dbReference>
<dbReference type="GO" id="GO:0009898">
    <property type="term" value="C:cytoplasmic side of plasma membrane"/>
    <property type="evidence" value="ECO:0007669"/>
    <property type="project" value="UniProtKB-UniRule"/>
</dbReference>
<comment type="subcellular location">
    <subcellularLocation>
        <location evidence="5">Cell membrane</location>
        <topology evidence="5">Peripheral membrane protein</topology>
        <orientation evidence="5">Cytoplasmic side</orientation>
    </subcellularLocation>
    <text evidence="5">Localizes to the Z ring in an FtsZ-dependent manner. Targeted to the membrane through a conserved C-terminal amphipathic helix.</text>
</comment>
<dbReference type="InterPro" id="IPR043129">
    <property type="entry name" value="ATPase_NBD"/>
</dbReference>
<dbReference type="InterPro" id="IPR020823">
    <property type="entry name" value="Cell_div_FtsA"/>
</dbReference>
<proteinExistence type="inferred from homology"/>
<dbReference type="Gene3D" id="3.30.1490.110">
    <property type="match status" value="1"/>
</dbReference>
<dbReference type="HAMAP" id="MF_02033">
    <property type="entry name" value="FtsA"/>
    <property type="match status" value="1"/>
</dbReference>
<evidence type="ECO:0000256" key="5">
    <source>
        <dbReference type="HAMAP-Rule" id="MF_02033"/>
    </source>
</evidence>
<comment type="subunit">
    <text evidence="5">Self-interacts. Interacts with FtsZ.</text>
</comment>
<dbReference type="SUPFAM" id="SSF53067">
    <property type="entry name" value="Actin-like ATPase domain"/>
    <property type="match status" value="2"/>
</dbReference>